<feature type="compositionally biased region" description="Basic residues" evidence="1">
    <location>
        <begin position="214"/>
        <end position="225"/>
    </location>
</feature>
<feature type="region of interest" description="Disordered" evidence="1">
    <location>
        <begin position="149"/>
        <end position="225"/>
    </location>
</feature>
<proteinExistence type="predicted"/>
<protein>
    <submittedName>
        <fullName evidence="2">Uncharacterized protein</fullName>
    </submittedName>
</protein>
<feature type="compositionally biased region" description="Basic residues" evidence="1">
    <location>
        <begin position="189"/>
        <end position="200"/>
    </location>
</feature>
<gene>
    <name evidence="2" type="ORF">BCV69DRAFT_306849</name>
</gene>
<dbReference type="AlphaFoldDB" id="A0A316U8Z4"/>
<evidence type="ECO:0000313" key="2">
    <source>
        <dbReference type="EMBL" id="PWN21730.1"/>
    </source>
</evidence>
<reference evidence="2 3" key="1">
    <citation type="journal article" date="2018" name="Mol. Biol. Evol.">
        <title>Broad Genomic Sampling Reveals a Smut Pathogenic Ancestry of the Fungal Clade Ustilaginomycotina.</title>
        <authorList>
            <person name="Kijpornyongpan T."/>
            <person name="Mondo S.J."/>
            <person name="Barry K."/>
            <person name="Sandor L."/>
            <person name="Lee J."/>
            <person name="Lipzen A."/>
            <person name="Pangilinan J."/>
            <person name="LaButti K."/>
            <person name="Hainaut M."/>
            <person name="Henrissat B."/>
            <person name="Grigoriev I.V."/>
            <person name="Spatafora J.W."/>
            <person name="Aime M.C."/>
        </authorList>
    </citation>
    <scope>NUCLEOTIDE SEQUENCE [LARGE SCALE GENOMIC DNA]</scope>
    <source>
        <strain evidence="2 3">MCA 4718</strain>
    </source>
</reference>
<feature type="region of interest" description="Disordered" evidence="1">
    <location>
        <begin position="112"/>
        <end position="137"/>
    </location>
</feature>
<accession>A0A316U8Z4</accession>
<evidence type="ECO:0000256" key="1">
    <source>
        <dbReference type="SAM" id="MobiDB-lite"/>
    </source>
</evidence>
<dbReference type="Proteomes" id="UP000245942">
    <property type="component" value="Unassembled WGS sequence"/>
</dbReference>
<dbReference type="GeneID" id="37016425"/>
<organism evidence="2 3">
    <name type="scientific">Pseudomicrostroma glucosiphilum</name>
    <dbReference type="NCBI Taxonomy" id="1684307"/>
    <lineage>
        <taxon>Eukaryota</taxon>
        <taxon>Fungi</taxon>
        <taxon>Dikarya</taxon>
        <taxon>Basidiomycota</taxon>
        <taxon>Ustilaginomycotina</taxon>
        <taxon>Exobasidiomycetes</taxon>
        <taxon>Microstromatales</taxon>
        <taxon>Microstromatales incertae sedis</taxon>
        <taxon>Pseudomicrostroma</taxon>
    </lineage>
</organism>
<evidence type="ECO:0000313" key="3">
    <source>
        <dbReference type="Proteomes" id="UP000245942"/>
    </source>
</evidence>
<dbReference type="RefSeq" id="XP_025348890.1">
    <property type="nucleotide sequence ID" value="XM_025494691.1"/>
</dbReference>
<dbReference type="EMBL" id="KZ819324">
    <property type="protein sequence ID" value="PWN21730.1"/>
    <property type="molecule type" value="Genomic_DNA"/>
</dbReference>
<keyword evidence="3" id="KW-1185">Reference proteome</keyword>
<name>A0A316U8Z4_9BASI</name>
<sequence length="225" mass="23721">MFFLTVASECPGFADGAPRCAHLAKVKSPPLKASQRSRVPSLKISFSQNTSNMKLGLSILLGLLFCITTLASSSGDSDSERTLSAPRVMDFRTARKIAHIIGPNSEFILDSSAAGRQASRPGVSGQAPASPRGKSPQKIALTPIISPDVSTTLTLAPPGRSKGKGKAPATSGSGERTDSDADTDSSTGRSHRERKRKGKGKITLLNNLQSKEKAKGKKKGFKLSF</sequence>